<dbReference type="OrthoDB" id="6505363at2"/>
<dbReference type="RefSeq" id="WP_101814261.1">
    <property type="nucleotide sequence ID" value="NZ_PJZF01000001.1"/>
</dbReference>
<keyword evidence="2" id="KW-1185">Reference proteome</keyword>
<name>A0A2N5EFS7_9GAMM</name>
<proteinExistence type="predicted"/>
<accession>A0A2N5EFS7</accession>
<sequence>MLNINALSHIYHNLPELIEETAGQSGTNLASARGVARQIMAEKTLANLSPAQMKVFDQALRPLIENAQWDNHWEQE</sequence>
<dbReference type="EMBL" id="PJZF01000001">
    <property type="protein sequence ID" value="PLR41396.1"/>
    <property type="molecule type" value="Genomic_DNA"/>
</dbReference>
<comment type="caution">
    <text evidence="1">The sequence shown here is derived from an EMBL/GenBank/DDBJ whole genome shotgun (WGS) entry which is preliminary data.</text>
</comment>
<dbReference type="Proteomes" id="UP000234240">
    <property type="component" value="Unassembled WGS sequence"/>
</dbReference>
<evidence type="ECO:0000313" key="1">
    <source>
        <dbReference type="EMBL" id="PLR41396.1"/>
    </source>
</evidence>
<organism evidence="1 2">
    <name type="scientific">Chimaeribacter californicus</name>
    <dbReference type="NCBI Taxonomy" id="2060067"/>
    <lineage>
        <taxon>Bacteria</taxon>
        <taxon>Pseudomonadati</taxon>
        <taxon>Pseudomonadota</taxon>
        <taxon>Gammaproteobacteria</taxon>
        <taxon>Enterobacterales</taxon>
        <taxon>Yersiniaceae</taxon>
        <taxon>Chimaeribacter</taxon>
    </lineage>
</organism>
<protein>
    <submittedName>
        <fullName evidence="1">Uncharacterized protein</fullName>
    </submittedName>
</protein>
<reference evidence="1 2" key="1">
    <citation type="submission" date="2017-12" db="EMBL/GenBank/DDBJ databases">
        <title>Characterization of six clinical isolates of Enterochimera gen. nov., a novel genus of the Yersiniaciae family and the three species Enterochimera arupensis sp. nov., Enterochimera coloradensis sp. nov, and Enterochimera californica sp. nov.</title>
        <authorList>
            <person name="Rossi A."/>
            <person name="Fisher M."/>
        </authorList>
    </citation>
    <scope>NUCLEOTIDE SEQUENCE [LARGE SCALE GENOMIC DNA]</scope>
    <source>
        <strain evidence="2">2015-Iso6</strain>
    </source>
</reference>
<gene>
    <name evidence="1" type="ORF">CYR55_00745</name>
</gene>
<dbReference type="AlphaFoldDB" id="A0A2N5EFS7"/>
<evidence type="ECO:0000313" key="2">
    <source>
        <dbReference type="Proteomes" id="UP000234240"/>
    </source>
</evidence>